<reference evidence="2" key="1">
    <citation type="submission" date="2016-11" db="EMBL/GenBank/DDBJ databases">
        <authorList>
            <person name="Varghese N."/>
            <person name="Submissions S."/>
        </authorList>
    </citation>
    <scope>NUCLEOTIDE SEQUENCE [LARGE SCALE GENOMIC DNA]</scope>
    <source>
        <strain evidence="2">ACAM 48</strain>
    </source>
</reference>
<accession>A0A1M7NKM2</accession>
<dbReference type="Proteomes" id="UP000190235">
    <property type="component" value="Chromosome I"/>
</dbReference>
<evidence type="ECO:0000313" key="2">
    <source>
        <dbReference type="Proteomes" id="UP000190235"/>
    </source>
</evidence>
<dbReference type="OrthoDB" id="1364630at2"/>
<dbReference type="EMBL" id="LT670848">
    <property type="protein sequence ID" value="SHN04281.1"/>
    <property type="molecule type" value="Genomic_DNA"/>
</dbReference>
<dbReference type="RefSeq" id="WP_154045357.1">
    <property type="nucleotide sequence ID" value="NZ_LT670848.1"/>
</dbReference>
<gene>
    <name evidence="1" type="ORF">SAMN05878281_3234</name>
</gene>
<name>A0A1M7NKM2_9FLAO</name>
<dbReference type="AlphaFoldDB" id="A0A1M7NKM2"/>
<sequence length="54" mass="6556">MNIVEMERPAVLEESEKELQHAGSELFKTLCFNCDLRHHCTWKDNRKMYCEHFQ</sequence>
<protein>
    <submittedName>
        <fullName evidence="1">Uncharacterized protein</fullName>
    </submittedName>
</protein>
<keyword evidence="2" id="KW-1185">Reference proteome</keyword>
<evidence type="ECO:0000313" key="1">
    <source>
        <dbReference type="EMBL" id="SHN04281.1"/>
    </source>
</evidence>
<organism evidence="1 2">
    <name type="scientific">Salegentibacter salegens</name>
    <dbReference type="NCBI Taxonomy" id="143223"/>
    <lineage>
        <taxon>Bacteria</taxon>
        <taxon>Pseudomonadati</taxon>
        <taxon>Bacteroidota</taxon>
        <taxon>Flavobacteriia</taxon>
        <taxon>Flavobacteriales</taxon>
        <taxon>Flavobacteriaceae</taxon>
        <taxon>Salegentibacter</taxon>
    </lineage>
</organism>
<proteinExistence type="predicted"/>
<dbReference type="STRING" id="143223.SAMN05878281_3234"/>